<reference evidence="2" key="1">
    <citation type="submission" date="2024-04" db="UniProtKB">
        <authorList>
            <consortium name="EnsemblMetazoa"/>
        </authorList>
    </citation>
    <scope>IDENTIFICATION</scope>
    <source>
        <strain evidence="2">EBRO</strain>
    </source>
</reference>
<evidence type="ECO:0000313" key="2">
    <source>
        <dbReference type="EnsemblMetazoa" id="ENSAATROPP000615"/>
    </source>
</evidence>
<keyword evidence="3" id="KW-1185">Reference proteome</keyword>
<name>A0AAG5CP63_ANOAO</name>
<feature type="compositionally biased region" description="Polar residues" evidence="1">
    <location>
        <begin position="122"/>
        <end position="137"/>
    </location>
</feature>
<dbReference type="EnsemblMetazoa" id="ENSAATROPT000647">
    <property type="protein sequence ID" value="ENSAATROPP000615"/>
    <property type="gene ID" value="ENSAATROPG000522"/>
</dbReference>
<organism evidence="2 3">
    <name type="scientific">Anopheles atroparvus</name>
    <name type="common">European mosquito</name>
    <dbReference type="NCBI Taxonomy" id="41427"/>
    <lineage>
        <taxon>Eukaryota</taxon>
        <taxon>Metazoa</taxon>
        <taxon>Ecdysozoa</taxon>
        <taxon>Arthropoda</taxon>
        <taxon>Hexapoda</taxon>
        <taxon>Insecta</taxon>
        <taxon>Pterygota</taxon>
        <taxon>Neoptera</taxon>
        <taxon>Endopterygota</taxon>
        <taxon>Diptera</taxon>
        <taxon>Nematocera</taxon>
        <taxon>Culicoidea</taxon>
        <taxon>Culicidae</taxon>
        <taxon>Anophelinae</taxon>
        <taxon>Anopheles</taxon>
    </lineage>
</organism>
<proteinExistence type="predicted"/>
<feature type="region of interest" description="Disordered" evidence="1">
    <location>
        <begin position="122"/>
        <end position="155"/>
    </location>
</feature>
<protein>
    <submittedName>
        <fullName evidence="2">Uncharacterized protein</fullName>
    </submittedName>
</protein>
<dbReference type="AlphaFoldDB" id="A0AAG5CP63"/>
<dbReference type="Proteomes" id="UP000075880">
    <property type="component" value="Unassembled WGS sequence"/>
</dbReference>
<sequence length="155" mass="16720">TVTERRTVPPVEGNGRDCVNKTSASSSFYKYIIKNKIPKNQKTALFISPNTKTPNTTCGYLYVRNCCAPSTFCFAAGHVASIWSYHRATLGYDATGNRNAHAVAMVANMLISATVIVGPATNSHSPRNVSSRVTARSNARRLPSSAGAPPNTWGW</sequence>
<evidence type="ECO:0000256" key="1">
    <source>
        <dbReference type="SAM" id="MobiDB-lite"/>
    </source>
</evidence>
<accession>A0AAG5CP63</accession>
<evidence type="ECO:0000313" key="3">
    <source>
        <dbReference type="Proteomes" id="UP000075880"/>
    </source>
</evidence>